<dbReference type="AlphaFoldDB" id="A0A1S3KGW0"/>
<evidence type="ECO:0000256" key="3">
    <source>
        <dbReference type="SAM" id="SignalP"/>
    </source>
</evidence>
<feature type="transmembrane region" description="Helical" evidence="2">
    <location>
        <begin position="191"/>
        <end position="214"/>
    </location>
</feature>
<feature type="region of interest" description="Disordered" evidence="1">
    <location>
        <begin position="571"/>
        <end position="591"/>
    </location>
</feature>
<reference evidence="5" key="1">
    <citation type="submission" date="2025-08" db="UniProtKB">
        <authorList>
            <consortium name="RefSeq"/>
        </authorList>
    </citation>
    <scope>IDENTIFICATION</scope>
    <source>
        <tissue evidence="5">Gonads</tissue>
    </source>
</reference>
<feature type="signal peptide" evidence="3">
    <location>
        <begin position="1"/>
        <end position="15"/>
    </location>
</feature>
<feature type="chain" id="PRO_5013317771" evidence="3">
    <location>
        <begin position="16"/>
        <end position="591"/>
    </location>
</feature>
<dbReference type="KEGG" id="lak:106181892"/>
<dbReference type="RefSeq" id="XP_013421880.1">
    <property type="nucleotide sequence ID" value="XM_013566426.2"/>
</dbReference>
<feature type="compositionally biased region" description="Basic and acidic residues" evidence="1">
    <location>
        <begin position="532"/>
        <end position="545"/>
    </location>
</feature>
<keyword evidence="3" id="KW-0732">Signal</keyword>
<name>A0A1S3KGW0_LINAN</name>
<proteinExistence type="predicted"/>
<keyword evidence="2" id="KW-1133">Transmembrane helix</keyword>
<accession>A0A1S3KGW0</accession>
<dbReference type="Proteomes" id="UP000085678">
    <property type="component" value="Unplaced"/>
</dbReference>
<organism evidence="4 5">
    <name type="scientific">Lingula anatina</name>
    <name type="common">Brachiopod</name>
    <name type="synonym">Lingula unguis</name>
    <dbReference type="NCBI Taxonomy" id="7574"/>
    <lineage>
        <taxon>Eukaryota</taxon>
        <taxon>Metazoa</taxon>
        <taxon>Spiralia</taxon>
        <taxon>Lophotrochozoa</taxon>
        <taxon>Brachiopoda</taxon>
        <taxon>Linguliformea</taxon>
        <taxon>Lingulata</taxon>
        <taxon>Lingulida</taxon>
        <taxon>Linguloidea</taxon>
        <taxon>Lingulidae</taxon>
        <taxon>Lingula</taxon>
    </lineage>
</organism>
<sequence>MLFVQMFILSWLLESENVININLINVHHSRVKRHGPDAGTIDGRSLFVLKNNRGNITLPSNFNSSMGYVEYIWHVEVKSQDCGQPPWQLSEGTPHVRLKDEVFQLPEQNKYNRCATAYVQYGTYTLDNLQVLHSPQLCGQSKFDPFETSSDLWVAFVYYGREDEIAKKEDMAIHLHYEIFCLEAASEEDSALPVVLGCVITVLVVITPGSVYCIKKKRDARRVRERQRRRRLTRKNVVRKPYGSVKKKGKEDIPEVQRVSCLENFDTLQKSKDNTYDEIPEFRFQAKVAFKGDDSTYMCPRDINDNVIPPQNSVLAHTLGKNVGVDSTLNIPKSPSVATYISFHGMLASCNGHSTLFSNQLPPSRHRSSQSTELHSEAHFQQSCISPLYRSPSSEEPQETKFRSSITFLSKLTPVWGDLKKKILGNPTSTPLDDLDVKKASCYMQGFTRKHHSAPEPHDNAVTNRSPKPHVQFDKIQNQLLPQSIYAKYCIKMKKDHQGLDNISQEEGMRVPLTKILISPAKDDLAPGVDAADQREDNSAPEMKKSNLATATPTIKVEDYSDVVMETPWVTAPDSASPKSPSAWSMDSVFI</sequence>
<gene>
    <name evidence="5" type="primary">LOC106181892</name>
</gene>
<feature type="region of interest" description="Disordered" evidence="1">
    <location>
        <begin position="524"/>
        <end position="552"/>
    </location>
</feature>
<keyword evidence="2" id="KW-0472">Membrane</keyword>
<keyword evidence="2" id="KW-0812">Transmembrane</keyword>
<evidence type="ECO:0000256" key="2">
    <source>
        <dbReference type="SAM" id="Phobius"/>
    </source>
</evidence>
<evidence type="ECO:0000313" key="5">
    <source>
        <dbReference type="RefSeq" id="XP_013421880.1"/>
    </source>
</evidence>
<evidence type="ECO:0000313" key="4">
    <source>
        <dbReference type="Proteomes" id="UP000085678"/>
    </source>
</evidence>
<dbReference type="GeneID" id="106181892"/>
<evidence type="ECO:0000256" key="1">
    <source>
        <dbReference type="SAM" id="MobiDB-lite"/>
    </source>
</evidence>
<protein>
    <submittedName>
        <fullName evidence="5">Uncharacterized protein LOC106181892 isoform X1</fullName>
    </submittedName>
</protein>
<dbReference type="InParanoid" id="A0A1S3KGW0"/>
<feature type="compositionally biased region" description="Low complexity" evidence="1">
    <location>
        <begin position="572"/>
        <end position="585"/>
    </location>
</feature>
<keyword evidence="4" id="KW-1185">Reference proteome</keyword>